<evidence type="ECO:0000313" key="2">
    <source>
        <dbReference type="Proteomes" id="UP001177003"/>
    </source>
</evidence>
<protein>
    <submittedName>
        <fullName evidence="1">Uncharacterized protein</fullName>
    </submittedName>
</protein>
<keyword evidence="2" id="KW-1185">Reference proteome</keyword>
<evidence type="ECO:0000313" key="1">
    <source>
        <dbReference type="EMBL" id="CAI9295987.1"/>
    </source>
</evidence>
<sequence length="177" mass="19902">MPHNIFEDLFVHSKGSFVFGFNAHFHIMFCDQVKLHANGFGEKGHIVTHRRLTLTKTVAGLPSNIAVAHHRLRCPVPPPSLHHITTVAAPHHYQRHPRFHKFRPRELESSVCSSSAAILVNCPCAELKLSSNLDTLSSSEFYDPVHISLLRELELIKICNGSIHLFGMEFSCSQFAT</sequence>
<dbReference type="Proteomes" id="UP001177003">
    <property type="component" value="Chromosome 8"/>
</dbReference>
<gene>
    <name evidence="1" type="ORF">LSALG_LOCUS34901</name>
</gene>
<accession>A0AA35ZQQ2</accession>
<reference evidence="1" key="1">
    <citation type="submission" date="2023-04" db="EMBL/GenBank/DDBJ databases">
        <authorList>
            <person name="Vijverberg K."/>
            <person name="Xiong W."/>
            <person name="Schranz E."/>
        </authorList>
    </citation>
    <scope>NUCLEOTIDE SEQUENCE</scope>
</reference>
<dbReference type="EMBL" id="OX465084">
    <property type="protein sequence ID" value="CAI9295987.1"/>
    <property type="molecule type" value="Genomic_DNA"/>
</dbReference>
<dbReference type="AlphaFoldDB" id="A0AA35ZQQ2"/>
<organism evidence="1 2">
    <name type="scientific">Lactuca saligna</name>
    <name type="common">Willowleaf lettuce</name>
    <dbReference type="NCBI Taxonomy" id="75948"/>
    <lineage>
        <taxon>Eukaryota</taxon>
        <taxon>Viridiplantae</taxon>
        <taxon>Streptophyta</taxon>
        <taxon>Embryophyta</taxon>
        <taxon>Tracheophyta</taxon>
        <taxon>Spermatophyta</taxon>
        <taxon>Magnoliopsida</taxon>
        <taxon>eudicotyledons</taxon>
        <taxon>Gunneridae</taxon>
        <taxon>Pentapetalae</taxon>
        <taxon>asterids</taxon>
        <taxon>campanulids</taxon>
        <taxon>Asterales</taxon>
        <taxon>Asteraceae</taxon>
        <taxon>Cichorioideae</taxon>
        <taxon>Cichorieae</taxon>
        <taxon>Lactucinae</taxon>
        <taxon>Lactuca</taxon>
    </lineage>
</organism>
<name>A0AA35ZQQ2_LACSI</name>
<proteinExistence type="predicted"/>